<organism evidence="1 2">
    <name type="scientific">Pluteus cervinus</name>
    <dbReference type="NCBI Taxonomy" id="181527"/>
    <lineage>
        <taxon>Eukaryota</taxon>
        <taxon>Fungi</taxon>
        <taxon>Dikarya</taxon>
        <taxon>Basidiomycota</taxon>
        <taxon>Agaricomycotina</taxon>
        <taxon>Agaricomycetes</taxon>
        <taxon>Agaricomycetidae</taxon>
        <taxon>Agaricales</taxon>
        <taxon>Pluteineae</taxon>
        <taxon>Pluteaceae</taxon>
        <taxon>Pluteus</taxon>
    </lineage>
</organism>
<accession>A0ACD3BAB0</accession>
<name>A0ACD3BAB0_9AGAR</name>
<protein>
    <submittedName>
        <fullName evidence="1">Uncharacterized protein</fullName>
    </submittedName>
</protein>
<gene>
    <name evidence="1" type="ORF">BDN72DRAFT_665812</name>
</gene>
<evidence type="ECO:0000313" key="1">
    <source>
        <dbReference type="EMBL" id="TFK74579.1"/>
    </source>
</evidence>
<proteinExistence type="predicted"/>
<dbReference type="EMBL" id="ML208267">
    <property type="protein sequence ID" value="TFK74579.1"/>
    <property type="molecule type" value="Genomic_DNA"/>
</dbReference>
<sequence>MASLIPAIHHSWCDPNPSFFFYLFLHFLGYSIPSLNRDILPAAVHPPSIHLHNNYVPSSTFAAQPNSSRLFSTFLPSLAAPSGNLVTSIISNNYIHYICSQHLSTTTPASIYRVAEGESENNALMTLEQYNTSKPPHPRMAMFCPSCLPTDHTSDARHRICEVDTNVLCLTAR</sequence>
<dbReference type="Proteomes" id="UP000308600">
    <property type="component" value="Unassembled WGS sequence"/>
</dbReference>
<reference evidence="1 2" key="1">
    <citation type="journal article" date="2019" name="Nat. Ecol. Evol.">
        <title>Megaphylogeny resolves global patterns of mushroom evolution.</title>
        <authorList>
            <person name="Varga T."/>
            <person name="Krizsan K."/>
            <person name="Foldi C."/>
            <person name="Dima B."/>
            <person name="Sanchez-Garcia M."/>
            <person name="Sanchez-Ramirez S."/>
            <person name="Szollosi G.J."/>
            <person name="Szarkandi J.G."/>
            <person name="Papp V."/>
            <person name="Albert L."/>
            <person name="Andreopoulos W."/>
            <person name="Angelini C."/>
            <person name="Antonin V."/>
            <person name="Barry K.W."/>
            <person name="Bougher N.L."/>
            <person name="Buchanan P."/>
            <person name="Buyck B."/>
            <person name="Bense V."/>
            <person name="Catcheside P."/>
            <person name="Chovatia M."/>
            <person name="Cooper J."/>
            <person name="Damon W."/>
            <person name="Desjardin D."/>
            <person name="Finy P."/>
            <person name="Geml J."/>
            <person name="Haridas S."/>
            <person name="Hughes K."/>
            <person name="Justo A."/>
            <person name="Karasinski D."/>
            <person name="Kautmanova I."/>
            <person name="Kiss B."/>
            <person name="Kocsube S."/>
            <person name="Kotiranta H."/>
            <person name="LaButti K.M."/>
            <person name="Lechner B.E."/>
            <person name="Liimatainen K."/>
            <person name="Lipzen A."/>
            <person name="Lukacs Z."/>
            <person name="Mihaltcheva S."/>
            <person name="Morgado L.N."/>
            <person name="Niskanen T."/>
            <person name="Noordeloos M.E."/>
            <person name="Ohm R.A."/>
            <person name="Ortiz-Santana B."/>
            <person name="Ovrebo C."/>
            <person name="Racz N."/>
            <person name="Riley R."/>
            <person name="Savchenko A."/>
            <person name="Shiryaev A."/>
            <person name="Soop K."/>
            <person name="Spirin V."/>
            <person name="Szebenyi C."/>
            <person name="Tomsovsky M."/>
            <person name="Tulloss R.E."/>
            <person name="Uehling J."/>
            <person name="Grigoriev I.V."/>
            <person name="Vagvolgyi C."/>
            <person name="Papp T."/>
            <person name="Martin F.M."/>
            <person name="Miettinen O."/>
            <person name="Hibbett D.S."/>
            <person name="Nagy L.G."/>
        </authorList>
    </citation>
    <scope>NUCLEOTIDE SEQUENCE [LARGE SCALE GENOMIC DNA]</scope>
    <source>
        <strain evidence="1 2">NL-1719</strain>
    </source>
</reference>
<keyword evidence="2" id="KW-1185">Reference proteome</keyword>
<evidence type="ECO:0000313" key="2">
    <source>
        <dbReference type="Proteomes" id="UP000308600"/>
    </source>
</evidence>